<dbReference type="RefSeq" id="WP_091542715.1">
    <property type="nucleotide sequence ID" value="NZ_FMUS01000010.1"/>
</dbReference>
<evidence type="ECO:0000313" key="2">
    <source>
        <dbReference type="Proteomes" id="UP000198636"/>
    </source>
</evidence>
<sequence>MSVNHEESLEVKNQERNQFFPDFKSECIIADKVYAHCQERECFEQISVNLPEGGSFEFVDIAFNPGEIVLGSLAITPIANRPNFSRVKFKVLITNILRARNRETGAIIMINNELPEIHKDIVLFIPEARDEFKFQIGIETASQMLTEPIKEEGVFVFAVGVFIVIKVIGRVQLLVPVFGFCPEPPECEEFSPEDARVEFETAPFPEFFPQFDEYNFNELL</sequence>
<dbReference type="STRING" id="1120976.SAMN03080606_01889"/>
<dbReference type="OrthoDB" id="1707171at2"/>
<reference evidence="1 2" key="1">
    <citation type="submission" date="2016-10" db="EMBL/GenBank/DDBJ databases">
        <authorList>
            <person name="de Groot N.N."/>
        </authorList>
    </citation>
    <scope>NUCLEOTIDE SEQUENCE [LARGE SCALE GENOMIC DNA]</scope>
    <source>
        <strain evidence="1 2">DSM 18978</strain>
    </source>
</reference>
<dbReference type="Proteomes" id="UP000198636">
    <property type="component" value="Unassembled WGS sequence"/>
</dbReference>
<name>A0A1G5H2L1_9FIRM</name>
<dbReference type="EMBL" id="FMUS01000010">
    <property type="protein sequence ID" value="SCY58063.1"/>
    <property type="molecule type" value="Genomic_DNA"/>
</dbReference>
<dbReference type="AlphaFoldDB" id="A0A1G5H2L1"/>
<accession>A0A1G5H2L1</accession>
<protein>
    <recommendedName>
        <fullName evidence="3">SipL SPOCS domain-containing protein</fullName>
    </recommendedName>
</protein>
<keyword evidence="2" id="KW-1185">Reference proteome</keyword>
<gene>
    <name evidence="1" type="ORF">SAMN03080606_01889</name>
</gene>
<proteinExistence type="predicted"/>
<evidence type="ECO:0008006" key="3">
    <source>
        <dbReference type="Google" id="ProtNLM"/>
    </source>
</evidence>
<evidence type="ECO:0000313" key="1">
    <source>
        <dbReference type="EMBL" id="SCY58063.1"/>
    </source>
</evidence>
<organism evidence="1 2">
    <name type="scientific">Alkaliphilus peptidifermentans DSM 18978</name>
    <dbReference type="NCBI Taxonomy" id="1120976"/>
    <lineage>
        <taxon>Bacteria</taxon>
        <taxon>Bacillati</taxon>
        <taxon>Bacillota</taxon>
        <taxon>Clostridia</taxon>
        <taxon>Peptostreptococcales</taxon>
        <taxon>Natronincolaceae</taxon>
        <taxon>Alkaliphilus</taxon>
    </lineage>
</organism>